<protein>
    <submittedName>
        <fullName evidence="2">GIY-YIG nuclease family protein</fullName>
    </submittedName>
</protein>
<evidence type="ECO:0000313" key="3">
    <source>
        <dbReference type="Proteomes" id="UP001364890"/>
    </source>
</evidence>
<proteinExistence type="predicted"/>
<reference evidence="2 3" key="1">
    <citation type="submission" date="2024-01" db="EMBL/GenBank/DDBJ databases">
        <title>Seven novel Bacillus-like species.</title>
        <authorList>
            <person name="Liu G."/>
        </authorList>
    </citation>
    <scope>NUCLEOTIDE SEQUENCE [LARGE SCALE GENOMIC DNA]</scope>
    <source>
        <strain evidence="2 3">FJAT-51614</strain>
    </source>
</reference>
<dbReference type="RefSeq" id="WP_336498520.1">
    <property type="nucleotide sequence ID" value="NZ_JBAWSY010000013.1"/>
</dbReference>
<dbReference type="EMBL" id="JBAWSY010000013">
    <property type="protein sequence ID" value="MEI4770952.1"/>
    <property type="molecule type" value="Genomic_DNA"/>
</dbReference>
<feature type="compositionally biased region" description="Basic and acidic residues" evidence="1">
    <location>
        <begin position="11"/>
        <end position="23"/>
    </location>
</feature>
<dbReference type="Proteomes" id="UP001364890">
    <property type="component" value="Unassembled WGS sequence"/>
</dbReference>
<dbReference type="CDD" id="cd10440">
    <property type="entry name" value="GIY-YIG_COG3680"/>
    <property type="match status" value="1"/>
</dbReference>
<organism evidence="2 3">
    <name type="scientific">Psychrobacillus mangrovi</name>
    <dbReference type="NCBI Taxonomy" id="3117745"/>
    <lineage>
        <taxon>Bacteria</taxon>
        <taxon>Bacillati</taxon>
        <taxon>Bacillota</taxon>
        <taxon>Bacilli</taxon>
        <taxon>Bacillales</taxon>
        <taxon>Bacillaceae</taxon>
        <taxon>Psychrobacillus</taxon>
    </lineage>
</organism>
<keyword evidence="3" id="KW-1185">Reference proteome</keyword>
<evidence type="ECO:0000256" key="1">
    <source>
        <dbReference type="SAM" id="MobiDB-lite"/>
    </source>
</evidence>
<name>A0ABU8F9Q3_9BACI</name>
<dbReference type="InterPro" id="IPR011990">
    <property type="entry name" value="TPR-like_helical_dom_sf"/>
</dbReference>
<gene>
    <name evidence="2" type="ORF">WAX74_15120</name>
</gene>
<accession>A0ABU8F9Q3</accession>
<dbReference type="SUPFAM" id="SSF48452">
    <property type="entry name" value="TPR-like"/>
    <property type="match status" value="1"/>
</dbReference>
<sequence length="445" mass="51791">MGLFSKFFGNKKQDKTNNNQKDLEEIELLKREKMKKPPEKSNDVGIGMGVSFNISSDVNENSGLSITTLPVGVYTGSIATDFYVYEWFIKNTGEIFYVGKGRGNRYKVFHERAYEAEKIRKMYDTDSRFVGTGLTEEQAIEVEDKEITRILNETKDRLTNRIIPLFTKRDNGYDRSPNTPELQFETAPYLYASEIDEHYFGIKSQTFDEVMYENLKAVVFITRNVRDEISIIYGGKLDKYQGETIATLSTNGSKILKSKYAKSVTAWIYIGDDYVINYEKDQEQALEKLGRNIPTYYLIDVWKFLKEKFGEVETISTEDVLINPIHNRVPLKDIKNLNDWERGFDGGMPYWEEGDKERKAGNLERAIELFDIARYNGYNAPALYRSYAMTYRKLKDYDNEIAIIDEAIERLRSEKMNINEIHNMELKERRAKALTLKQKLNSSER</sequence>
<feature type="region of interest" description="Disordered" evidence="1">
    <location>
        <begin position="1"/>
        <end position="23"/>
    </location>
</feature>
<comment type="caution">
    <text evidence="2">The sequence shown here is derived from an EMBL/GenBank/DDBJ whole genome shotgun (WGS) entry which is preliminary data.</text>
</comment>
<evidence type="ECO:0000313" key="2">
    <source>
        <dbReference type="EMBL" id="MEI4770952.1"/>
    </source>
</evidence>